<protein>
    <submittedName>
        <fullName evidence="1">Uncharacterized protein</fullName>
    </submittedName>
</protein>
<dbReference type="Proteomes" id="UP000001966">
    <property type="component" value="Chromosome"/>
</dbReference>
<dbReference type="EMBL" id="CP000450">
    <property type="protein sequence ID" value="ABI59350.1"/>
    <property type="molecule type" value="Genomic_DNA"/>
</dbReference>
<dbReference type="AlphaFoldDB" id="Q0AH32"/>
<evidence type="ECO:0000313" key="2">
    <source>
        <dbReference type="Proteomes" id="UP000001966"/>
    </source>
</evidence>
<name>Q0AH32_NITEC</name>
<reference evidence="1 2" key="1">
    <citation type="journal article" date="2007" name="Environ. Microbiol.">
        <title>Whole-genome analysis of the ammonia-oxidizing bacterium, Nitrosomonas eutropha C91: implications for niche adaptation.</title>
        <authorList>
            <person name="Stein L.Y."/>
            <person name="Arp D.J."/>
            <person name="Berube P.M."/>
            <person name="Chain P.S."/>
            <person name="Hauser L."/>
            <person name="Jetten M.S."/>
            <person name="Klotz M.G."/>
            <person name="Larimer F.W."/>
            <person name="Norton J.M."/>
            <person name="Op den Camp H.J.M."/>
            <person name="Shin M."/>
            <person name="Wei X."/>
        </authorList>
    </citation>
    <scope>NUCLEOTIDE SEQUENCE [LARGE SCALE GENOMIC DNA]</scope>
    <source>
        <strain evidence="2">DSM 101675 / C91 / Nm57</strain>
    </source>
</reference>
<organism evidence="1 2">
    <name type="scientific">Nitrosomonas eutropha (strain DSM 101675 / C91 / Nm57)</name>
    <dbReference type="NCBI Taxonomy" id="335283"/>
    <lineage>
        <taxon>Bacteria</taxon>
        <taxon>Pseudomonadati</taxon>
        <taxon>Pseudomonadota</taxon>
        <taxon>Betaproteobacteria</taxon>
        <taxon>Nitrosomonadales</taxon>
        <taxon>Nitrosomonadaceae</taxon>
        <taxon>Nitrosomonas</taxon>
    </lineage>
</organism>
<evidence type="ECO:0000313" key="1">
    <source>
        <dbReference type="EMBL" id="ABI59350.1"/>
    </source>
</evidence>
<gene>
    <name evidence="1" type="ordered locus">Neut_1095</name>
</gene>
<dbReference type="KEGG" id="net:Neut_1095"/>
<accession>Q0AH32</accession>
<dbReference type="HOGENOM" id="CLU_2509279_0_0_4"/>
<proteinExistence type="predicted"/>
<sequence>MVEPDMERVFIYGSSISRLTSTVRVERIRQSEKAGAVYLQDSHGGDAHRLSIVFDITGGQINDCTHASALLFRLGAAQSIIAGKG</sequence>